<keyword evidence="3" id="KW-1185">Reference proteome</keyword>
<gene>
    <name evidence="2" type="ORF">SAMN05444392_102255</name>
</gene>
<name>A0A1M4V9T6_9BACL</name>
<feature type="coiled-coil region" evidence="1">
    <location>
        <begin position="25"/>
        <end position="71"/>
    </location>
</feature>
<keyword evidence="1" id="KW-0175">Coiled coil</keyword>
<reference evidence="2 3" key="1">
    <citation type="submission" date="2016-11" db="EMBL/GenBank/DDBJ databases">
        <authorList>
            <person name="Jaros S."/>
            <person name="Januszkiewicz K."/>
            <person name="Wedrychowicz H."/>
        </authorList>
    </citation>
    <scope>NUCLEOTIDE SEQUENCE [LARGE SCALE GENOMIC DNA]</scope>
    <source>
        <strain evidence="2 3">DSM 44666</strain>
    </source>
</reference>
<organism evidence="2 3">
    <name type="scientific">Seinonella peptonophila</name>
    <dbReference type="NCBI Taxonomy" id="112248"/>
    <lineage>
        <taxon>Bacteria</taxon>
        <taxon>Bacillati</taxon>
        <taxon>Bacillota</taxon>
        <taxon>Bacilli</taxon>
        <taxon>Bacillales</taxon>
        <taxon>Thermoactinomycetaceae</taxon>
        <taxon>Seinonella</taxon>
    </lineage>
</organism>
<protein>
    <submittedName>
        <fullName evidence="2">Uncharacterized protein</fullName>
    </submittedName>
</protein>
<evidence type="ECO:0000313" key="3">
    <source>
        <dbReference type="Proteomes" id="UP000184476"/>
    </source>
</evidence>
<dbReference type="Proteomes" id="UP000184476">
    <property type="component" value="Unassembled WGS sequence"/>
</dbReference>
<sequence>MNYYDDTIELLKGVIEYADTLESLNKDQQDLISHYKHALEALKENPSPDILDELTQQLADLKEKRKHREIQDKLFRAFVLGEDVEPIQS</sequence>
<evidence type="ECO:0000313" key="2">
    <source>
        <dbReference type="EMBL" id="SHE65766.1"/>
    </source>
</evidence>
<dbReference type="RefSeq" id="WP_073153612.1">
    <property type="nucleotide sequence ID" value="NZ_FQVL01000002.1"/>
</dbReference>
<dbReference type="AlphaFoldDB" id="A0A1M4V9T6"/>
<dbReference type="STRING" id="112248.SAMN05444392_102255"/>
<evidence type="ECO:0000256" key="1">
    <source>
        <dbReference type="SAM" id="Coils"/>
    </source>
</evidence>
<proteinExistence type="predicted"/>
<accession>A0A1M4V9T6</accession>
<dbReference type="EMBL" id="FQVL01000002">
    <property type="protein sequence ID" value="SHE65766.1"/>
    <property type="molecule type" value="Genomic_DNA"/>
</dbReference>